<dbReference type="EMBL" id="LT906482">
    <property type="protein sequence ID" value="SNW08364.1"/>
    <property type="molecule type" value="Genomic_DNA"/>
</dbReference>
<protein>
    <recommendedName>
        <fullName evidence="3">Apea-like HEPN domain-containing protein</fullName>
    </recommendedName>
</protein>
<name>A0A8B4G384_EIKCO</name>
<sequence length="570" mass="66810">MEEMLFHYTIDTYKPSVMGISLLVHEALTTIEEVEKGNIKEPNIKHVLEELCDFFDKDTIAKKLVPIDKDEIFTILQNPKSNKNKIKNILGILNNCLNDIKYKNILEKEIISLSLDPENKFSELRRLIRSYITSLISNGYHPYFIRKQMLSFFWEGDGKIINGNNLLDFFNVFSFKQKNYHVYSVVDKVFLLYQEPNDTAIPWMKFHKKSQLPTIIDNNNFLKIGDNEIFCLMEKIKDIDPYSAREYSENILKLNADLINIFHHKKKPTWKNKFMVIDCEENKAIPIDKPLQSMLKCIDLKEQKAKIKIQNFIKSFSLEDGSFSKFINSIRLHSMALHSDSVENQILNLWVALESLVPSETKNSDESNIEHIINSIIPFLNITYLSNLIDNLVKDLIRWDMGTIRHVSKYIDGDGFKNKLINILVKEEYLNNFNDLLDKTRDFYLLKDRLIYFKDILSSKKKINSVISAHTRRLEWQIRRIYRTRNLIVHTGNTPNYTHSLIEHTHNYLDIVLNTLISLATPPNQINSVGEGFDYISLQYKSFLKSCCEDKDIKLNDDNLKMLVDIINFR</sequence>
<dbReference type="Proteomes" id="UP000215465">
    <property type="component" value="Chromosome 1"/>
</dbReference>
<evidence type="ECO:0000313" key="2">
    <source>
        <dbReference type="Proteomes" id="UP000215465"/>
    </source>
</evidence>
<dbReference type="AlphaFoldDB" id="A0A8B4G384"/>
<dbReference type="KEGG" id="ecor:SAMEA4412678_0976"/>
<proteinExistence type="predicted"/>
<evidence type="ECO:0008006" key="3">
    <source>
        <dbReference type="Google" id="ProtNLM"/>
    </source>
</evidence>
<gene>
    <name evidence="1" type="ORF">SAMEA4412678_00976</name>
</gene>
<reference evidence="1 2" key="1">
    <citation type="submission" date="2017-06" db="EMBL/GenBank/DDBJ databases">
        <authorList>
            <consortium name="Pathogen Informatics"/>
        </authorList>
    </citation>
    <scope>NUCLEOTIDE SEQUENCE [LARGE SCALE GENOMIC DNA]</scope>
    <source>
        <strain evidence="1 2">NCTC10596</strain>
    </source>
</reference>
<organism evidence="1 2">
    <name type="scientific">Eikenella corrodens</name>
    <dbReference type="NCBI Taxonomy" id="539"/>
    <lineage>
        <taxon>Bacteria</taxon>
        <taxon>Pseudomonadati</taxon>
        <taxon>Pseudomonadota</taxon>
        <taxon>Betaproteobacteria</taxon>
        <taxon>Neisseriales</taxon>
        <taxon>Neisseriaceae</taxon>
        <taxon>Eikenella</taxon>
    </lineage>
</organism>
<evidence type="ECO:0000313" key="1">
    <source>
        <dbReference type="EMBL" id="SNW08364.1"/>
    </source>
</evidence>
<accession>A0A8B4G384</accession>